<name>A0ABR2LRD1_9ASPA</name>
<reference evidence="5 6" key="1">
    <citation type="journal article" date="2022" name="Nat. Plants">
        <title>Genomes of leafy and leafless Platanthera orchids illuminate the evolution of mycoheterotrophy.</title>
        <authorList>
            <person name="Li M.H."/>
            <person name="Liu K.W."/>
            <person name="Li Z."/>
            <person name="Lu H.C."/>
            <person name="Ye Q.L."/>
            <person name="Zhang D."/>
            <person name="Wang J.Y."/>
            <person name="Li Y.F."/>
            <person name="Zhong Z.M."/>
            <person name="Liu X."/>
            <person name="Yu X."/>
            <person name="Liu D.K."/>
            <person name="Tu X.D."/>
            <person name="Liu B."/>
            <person name="Hao Y."/>
            <person name="Liao X.Y."/>
            <person name="Jiang Y.T."/>
            <person name="Sun W.H."/>
            <person name="Chen J."/>
            <person name="Chen Y.Q."/>
            <person name="Ai Y."/>
            <person name="Zhai J.W."/>
            <person name="Wu S.S."/>
            <person name="Zhou Z."/>
            <person name="Hsiao Y.Y."/>
            <person name="Wu W.L."/>
            <person name="Chen Y.Y."/>
            <person name="Lin Y.F."/>
            <person name="Hsu J.L."/>
            <person name="Li C.Y."/>
            <person name="Wang Z.W."/>
            <person name="Zhao X."/>
            <person name="Zhong W.Y."/>
            <person name="Ma X.K."/>
            <person name="Ma L."/>
            <person name="Huang J."/>
            <person name="Chen G.Z."/>
            <person name="Huang M.Z."/>
            <person name="Huang L."/>
            <person name="Peng D.H."/>
            <person name="Luo Y.B."/>
            <person name="Zou S.Q."/>
            <person name="Chen S.P."/>
            <person name="Lan S."/>
            <person name="Tsai W.C."/>
            <person name="Van de Peer Y."/>
            <person name="Liu Z.J."/>
        </authorList>
    </citation>
    <scope>NUCLEOTIDE SEQUENCE [LARGE SCALE GENOMIC DNA]</scope>
    <source>
        <strain evidence="5">Lor288</strain>
    </source>
</reference>
<evidence type="ECO:0000256" key="3">
    <source>
        <dbReference type="SAM" id="MobiDB-lite"/>
    </source>
</evidence>
<evidence type="ECO:0000313" key="6">
    <source>
        <dbReference type="Proteomes" id="UP001412067"/>
    </source>
</evidence>
<organism evidence="5 6">
    <name type="scientific">Platanthera guangdongensis</name>
    <dbReference type="NCBI Taxonomy" id="2320717"/>
    <lineage>
        <taxon>Eukaryota</taxon>
        <taxon>Viridiplantae</taxon>
        <taxon>Streptophyta</taxon>
        <taxon>Embryophyta</taxon>
        <taxon>Tracheophyta</taxon>
        <taxon>Spermatophyta</taxon>
        <taxon>Magnoliopsida</taxon>
        <taxon>Liliopsida</taxon>
        <taxon>Asparagales</taxon>
        <taxon>Orchidaceae</taxon>
        <taxon>Orchidoideae</taxon>
        <taxon>Orchideae</taxon>
        <taxon>Orchidinae</taxon>
        <taxon>Platanthera</taxon>
    </lineage>
</organism>
<dbReference type="InterPro" id="IPR044898">
    <property type="entry name" value="CDI_dom_sf"/>
</dbReference>
<comment type="caution">
    <text evidence="5">The sequence shown here is derived from an EMBL/GenBank/DDBJ whole genome shotgun (WGS) entry which is preliminary data.</text>
</comment>
<dbReference type="Pfam" id="PF02234">
    <property type="entry name" value="CDI"/>
    <property type="match status" value="1"/>
</dbReference>
<dbReference type="Gene3D" id="4.10.365.10">
    <property type="entry name" value="p27"/>
    <property type="match status" value="1"/>
</dbReference>
<proteinExistence type="inferred from homology"/>
<feature type="domain" description="Cyclin-dependent kinase inhibitor" evidence="4">
    <location>
        <begin position="189"/>
        <end position="234"/>
    </location>
</feature>
<dbReference type="InterPro" id="IPR003175">
    <property type="entry name" value="CDI_dom"/>
</dbReference>
<evidence type="ECO:0000313" key="5">
    <source>
        <dbReference type="EMBL" id="KAK8948028.1"/>
    </source>
</evidence>
<dbReference type="Proteomes" id="UP001412067">
    <property type="component" value="Unassembled WGS sequence"/>
</dbReference>
<dbReference type="PANTHER" id="PTHR46776">
    <property type="entry name" value="CYCLIN-DEPENDENT KINASE INHIBITOR 4-RELATED"/>
    <property type="match status" value="1"/>
</dbReference>
<dbReference type="EMBL" id="JBBWWR010000016">
    <property type="protein sequence ID" value="KAK8948028.1"/>
    <property type="molecule type" value="Genomic_DNA"/>
</dbReference>
<keyword evidence="2 5" id="KW-0649">Protein kinase inhibitor</keyword>
<evidence type="ECO:0000256" key="1">
    <source>
        <dbReference type="ARBA" id="ARBA00010274"/>
    </source>
</evidence>
<dbReference type="PIRSF" id="PIRSF017811">
    <property type="entry name" value="CDK_inhib_pln"/>
    <property type="match status" value="1"/>
</dbReference>
<evidence type="ECO:0000256" key="2">
    <source>
        <dbReference type="ARBA" id="ARBA00023013"/>
    </source>
</evidence>
<evidence type="ECO:0000259" key="4">
    <source>
        <dbReference type="Pfam" id="PF02234"/>
    </source>
</evidence>
<dbReference type="InterPro" id="IPR044275">
    <property type="entry name" value="KRP"/>
</dbReference>
<dbReference type="GO" id="GO:0004860">
    <property type="term" value="F:protein kinase inhibitor activity"/>
    <property type="evidence" value="ECO:0007669"/>
    <property type="project" value="UniProtKB-KW"/>
</dbReference>
<feature type="region of interest" description="Disordered" evidence="3">
    <location>
        <begin position="161"/>
        <end position="182"/>
    </location>
</feature>
<feature type="region of interest" description="Disordered" evidence="3">
    <location>
        <begin position="71"/>
        <end position="92"/>
    </location>
</feature>
<keyword evidence="6" id="KW-1185">Reference proteome</keyword>
<protein>
    <submittedName>
        <fullName evidence="5">Cyclin-dependent kinase inhibitor 3</fullName>
    </submittedName>
</protein>
<feature type="compositionally biased region" description="Polar residues" evidence="3">
    <location>
        <begin position="170"/>
        <end position="182"/>
    </location>
</feature>
<sequence>MGKYMRRAKTTADFPAMDVSPQSSFGVRTRAKTLALQRLQNPSASPVDCFSFLQLRSRRLEKLPPLATKPKDACKETVRSSPNPDPKLKASPCADSVRQSRAIEQSIISGAVNYSSLVSPVPPPPPENEAEIEAEVSCGENMFEFEELNRKMRETTPSNLIRGSEDIETPGSSTRPSANRRSWSSVYRNIPTTSEMEEFFTGAEQSQMKLFTEKYNYDLVNDRPLPGRYEWAKLE</sequence>
<gene>
    <name evidence="5" type="primary">KRP3</name>
    <name evidence="5" type="ORF">KSP40_PGU018581</name>
</gene>
<feature type="region of interest" description="Disordered" evidence="3">
    <location>
        <begin position="1"/>
        <end position="25"/>
    </location>
</feature>
<accession>A0ABR2LRD1</accession>
<comment type="similarity">
    <text evidence="1">Belongs to the CDI family. ICK/KRP subfamily.</text>
</comment>